<gene>
    <name evidence="1" type="ORF">KIL84_019039</name>
</gene>
<reference evidence="1" key="1">
    <citation type="submission" date="2021-09" db="EMBL/GenBank/DDBJ databases">
        <title>The genome of Mauremys mutica provides insights into the evolution of semi-aquatic lifestyle.</title>
        <authorList>
            <person name="Gong S."/>
            <person name="Gao Y."/>
        </authorList>
    </citation>
    <scope>NUCLEOTIDE SEQUENCE</scope>
    <source>
        <strain evidence="1">MM-2020</strain>
        <tissue evidence="1">Muscle</tissue>
    </source>
</reference>
<evidence type="ECO:0000313" key="2">
    <source>
        <dbReference type="Proteomes" id="UP000827986"/>
    </source>
</evidence>
<protein>
    <submittedName>
        <fullName evidence="1">Uncharacterized protein</fullName>
    </submittedName>
</protein>
<accession>A0A9D3XW07</accession>
<sequence>MEFWPVLSCNMISGSLDTLGKQHKRTDQVCYSTVLCSEPSNSRIIGPNLAPHEGFAVVFKGCRIRPFVCKVKTAQVLPPSHPMLKIQVRMGNCLSASLRHGWWRK</sequence>
<name>A0A9D3XW07_9SAUR</name>
<proteinExistence type="predicted"/>
<comment type="caution">
    <text evidence="1">The sequence shown here is derived from an EMBL/GenBank/DDBJ whole genome shotgun (WGS) entry which is preliminary data.</text>
</comment>
<organism evidence="1 2">
    <name type="scientific">Mauremys mutica</name>
    <name type="common">yellowpond turtle</name>
    <dbReference type="NCBI Taxonomy" id="74926"/>
    <lineage>
        <taxon>Eukaryota</taxon>
        <taxon>Metazoa</taxon>
        <taxon>Chordata</taxon>
        <taxon>Craniata</taxon>
        <taxon>Vertebrata</taxon>
        <taxon>Euteleostomi</taxon>
        <taxon>Archelosauria</taxon>
        <taxon>Testudinata</taxon>
        <taxon>Testudines</taxon>
        <taxon>Cryptodira</taxon>
        <taxon>Durocryptodira</taxon>
        <taxon>Testudinoidea</taxon>
        <taxon>Geoemydidae</taxon>
        <taxon>Geoemydinae</taxon>
        <taxon>Mauremys</taxon>
    </lineage>
</organism>
<dbReference type="Proteomes" id="UP000827986">
    <property type="component" value="Unassembled WGS sequence"/>
</dbReference>
<dbReference type="EMBL" id="JAHDVG010000463">
    <property type="protein sequence ID" value="KAH1186290.1"/>
    <property type="molecule type" value="Genomic_DNA"/>
</dbReference>
<keyword evidence="2" id="KW-1185">Reference proteome</keyword>
<dbReference type="AlphaFoldDB" id="A0A9D3XW07"/>
<evidence type="ECO:0000313" key="1">
    <source>
        <dbReference type="EMBL" id="KAH1186290.1"/>
    </source>
</evidence>